<accession>A0A8X6GBC0</accession>
<keyword evidence="2" id="KW-1185">Reference proteome</keyword>
<organism evidence="1 2">
    <name type="scientific">Trichonephila clavata</name>
    <name type="common">Joro spider</name>
    <name type="synonym">Nephila clavata</name>
    <dbReference type="NCBI Taxonomy" id="2740835"/>
    <lineage>
        <taxon>Eukaryota</taxon>
        <taxon>Metazoa</taxon>
        <taxon>Ecdysozoa</taxon>
        <taxon>Arthropoda</taxon>
        <taxon>Chelicerata</taxon>
        <taxon>Arachnida</taxon>
        <taxon>Araneae</taxon>
        <taxon>Araneomorphae</taxon>
        <taxon>Entelegynae</taxon>
        <taxon>Araneoidea</taxon>
        <taxon>Nephilidae</taxon>
        <taxon>Trichonephila</taxon>
    </lineage>
</organism>
<evidence type="ECO:0000313" key="2">
    <source>
        <dbReference type="Proteomes" id="UP000887116"/>
    </source>
</evidence>
<evidence type="ECO:0000313" key="1">
    <source>
        <dbReference type="EMBL" id="GFR00448.1"/>
    </source>
</evidence>
<dbReference type="AlphaFoldDB" id="A0A8X6GBC0"/>
<protein>
    <submittedName>
        <fullName evidence="1">Uncharacterized protein</fullName>
    </submittedName>
</protein>
<reference evidence="1" key="1">
    <citation type="submission" date="2020-07" db="EMBL/GenBank/DDBJ databases">
        <title>Multicomponent nature underlies the extraordinary mechanical properties of spider dragline silk.</title>
        <authorList>
            <person name="Kono N."/>
            <person name="Nakamura H."/>
            <person name="Mori M."/>
            <person name="Yoshida Y."/>
            <person name="Ohtoshi R."/>
            <person name="Malay A.D."/>
            <person name="Moran D.A.P."/>
            <person name="Tomita M."/>
            <person name="Numata K."/>
            <person name="Arakawa K."/>
        </authorList>
    </citation>
    <scope>NUCLEOTIDE SEQUENCE</scope>
</reference>
<dbReference type="Proteomes" id="UP000887116">
    <property type="component" value="Unassembled WGS sequence"/>
</dbReference>
<proteinExistence type="predicted"/>
<dbReference type="EMBL" id="BMAO01015249">
    <property type="protein sequence ID" value="GFR00448.1"/>
    <property type="molecule type" value="Genomic_DNA"/>
</dbReference>
<sequence length="108" mass="12213">MLLESDLRCKLCKEQKTLDPFQELGSLNAGVWSVRRLRRRGNGAPVKLQKRKEHMVIRTMLLISVLNVLGIATKPYPQSLKPPNPNFTVGTFQQDALLQKMANPDTTI</sequence>
<comment type="caution">
    <text evidence="1">The sequence shown here is derived from an EMBL/GenBank/DDBJ whole genome shotgun (WGS) entry which is preliminary data.</text>
</comment>
<name>A0A8X6GBC0_TRICU</name>
<gene>
    <name evidence="1" type="ORF">TNCT_272261</name>
</gene>